<evidence type="ECO:0000256" key="1">
    <source>
        <dbReference type="SAM" id="SignalP"/>
    </source>
</evidence>
<feature type="chain" id="PRO_5043762627" evidence="1">
    <location>
        <begin position="24"/>
        <end position="41"/>
    </location>
</feature>
<gene>
    <name evidence="2" type="ORF">LITE_LOCUS4752</name>
</gene>
<accession>A0AAV0HJM7</accession>
<evidence type="ECO:0000313" key="2">
    <source>
        <dbReference type="EMBL" id="CAI0385331.1"/>
    </source>
</evidence>
<proteinExistence type="predicted"/>
<feature type="signal peptide" evidence="1">
    <location>
        <begin position="1"/>
        <end position="23"/>
    </location>
</feature>
<dbReference type="EMBL" id="CAMGYJ010000002">
    <property type="protein sequence ID" value="CAI0385331.1"/>
    <property type="molecule type" value="Genomic_DNA"/>
</dbReference>
<keyword evidence="3" id="KW-1185">Reference proteome</keyword>
<dbReference type="Proteomes" id="UP001154282">
    <property type="component" value="Unassembled WGS sequence"/>
</dbReference>
<comment type="caution">
    <text evidence="2">The sequence shown here is derived from an EMBL/GenBank/DDBJ whole genome shotgun (WGS) entry which is preliminary data.</text>
</comment>
<evidence type="ECO:0000313" key="3">
    <source>
        <dbReference type="Proteomes" id="UP001154282"/>
    </source>
</evidence>
<organism evidence="2 3">
    <name type="scientific">Linum tenue</name>
    <dbReference type="NCBI Taxonomy" id="586396"/>
    <lineage>
        <taxon>Eukaryota</taxon>
        <taxon>Viridiplantae</taxon>
        <taxon>Streptophyta</taxon>
        <taxon>Embryophyta</taxon>
        <taxon>Tracheophyta</taxon>
        <taxon>Spermatophyta</taxon>
        <taxon>Magnoliopsida</taxon>
        <taxon>eudicotyledons</taxon>
        <taxon>Gunneridae</taxon>
        <taxon>Pentapetalae</taxon>
        <taxon>rosids</taxon>
        <taxon>fabids</taxon>
        <taxon>Malpighiales</taxon>
        <taxon>Linaceae</taxon>
        <taxon>Linum</taxon>
    </lineage>
</organism>
<name>A0AAV0HJM7_9ROSI</name>
<protein>
    <submittedName>
        <fullName evidence="2">Uncharacterized protein</fullName>
    </submittedName>
</protein>
<reference evidence="2" key="1">
    <citation type="submission" date="2022-08" db="EMBL/GenBank/DDBJ databases">
        <authorList>
            <person name="Gutierrez-Valencia J."/>
        </authorList>
    </citation>
    <scope>NUCLEOTIDE SEQUENCE</scope>
</reference>
<keyword evidence="1" id="KW-0732">Signal</keyword>
<dbReference type="AlphaFoldDB" id="A0AAV0HJM7"/>
<sequence>MSSQASFLLTWFSSLMRSHIVCSHEMEMTWSSRKRSHWQRR</sequence>